<evidence type="ECO:0000256" key="2">
    <source>
        <dbReference type="ARBA" id="ARBA00022723"/>
    </source>
</evidence>
<dbReference type="Gene3D" id="1.10.760.10">
    <property type="entry name" value="Cytochrome c-like domain"/>
    <property type="match status" value="1"/>
</dbReference>
<evidence type="ECO:0000313" key="6">
    <source>
        <dbReference type="EMBL" id="PVX85015.1"/>
    </source>
</evidence>
<gene>
    <name evidence="6" type="ORF">C7402_104258</name>
</gene>
<sequence length="191" mass="19821">MPSTHSRLATVIGTAAALLVLPAGAAFAWLHAGLYDVSASSKDNPLVAKMLHSTYEASLHHYGGHDAPPADLMSLDNIRAGAHTYDANCALCHGAPNRPLSAVGAGIQPAAPALLAASRRNNPALMFWVIKHGVNMTAMPSFGKTQSDQTLWQVAAFLYAKRGLSKTDYDRLVSAPGVGNVSQGAAAAGAH</sequence>
<keyword evidence="1 4" id="KW-0349">Heme</keyword>
<dbReference type="PROSITE" id="PS51007">
    <property type="entry name" value="CYTC"/>
    <property type="match status" value="1"/>
</dbReference>
<keyword evidence="7" id="KW-1185">Reference proteome</keyword>
<evidence type="ECO:0000313" key="7">
    <source>
        <dbReference type="Proteomes" id="UP000245712"/>
    </source>
</evidence>
<evidence type="ECO:0000256" key="3">
    <source>
        <dbReference type="ARBA" id="ARBA00023004"/>
    </source>
</evidence>
<dbReference type="RefSeq" id="WP_116610633.1">
    <property type="nucleotide sequence ID" value="NZ_QEOB01000004.1"/>
</dbReference>
<protein>
    <submittedName>
        <fullName evidence="6">Cbb3-type cytochrome c oxidase subunit III</fullName>
    </submittedName>
</protein>
<keyword evidence="3 4" id="KW-0408">Iron</keyword>
<evidence type="ECO:0000256" key="1">
    <source>
        <dbReference type="ARBA" id="ARBA00022617"/>
    </source>
</evidence>
<dbReference type="InterPro" id="IPR036909">
    <property type="entry name" value="Cyt_c-like_dom_sf"/>
</dbReference>
<dbReference type="Proteomes" id="UP000245712">
    <property type="component" value="Unassembled WGS sequence"/>
</dbReference>
<comment type="caution">
    <text evidence="6">The sequence shown here is derived from an EMBL/GenBank/DDBJ whole genome shotgun (WGS) entry which is preliminary data.</text>
</comment>
<dbReference type="Pfam" id="PF13442">
    <property type="entry name" value="Cytochrome_CBB3"/>
    <property type="match status" value="1"/>
</dbReference>
<reference evidence="6 7" key="1">
    <citation type="submission" date="2018-05" db="EMBL/GenBank/DDBJ databases">
        <title>Genomic Encyclopedia of Type Strains, Phase IV (KMG-V): Genome sequencing to study the core and pangenomes of soil and plant-associated prokaryotes.</title>
        <authorList>
            <person name="Whitman W."/>
        </authorList>
    </citation>
    <scope>NUCLEOTIDE SEQUENCE [LARGE SCALE GENOMIC DNA]</scope>
    <source>
        <strain evidence="6 7">SCZa-39</strain>
    </source>
</reference>
<accession>A0ABX5KWT4</accession>
<evidence type="ECO:0000259" key="5">
    <source>
        <dbReference type="PROSITE" id="PS51007"/>
    </source>
</evidence>
<dbReference type="SUPFAM" id="SSF46626">
    <property type="entry name" value="Cytochrome c"/>
    <property type="match status" value="1"/>
</dbReference>
<dbReference type="EMBL" id="QEOB01000004">
    <property type="protein sequence ID" value="PVX85015.1"/>
    <property type="molecule type" value="Genomic_DNA"/>
</dbReference>
<dbReference type="InterPro" id="IPR009056">
    <property type="entry name" value="Cyt_c-like_dom"/>
</dbReference>
<feature type="domain" description="Cytochrome c" evidence="5">
    <location>
        <begin position="76"/>
        <end position="162"/>
    </location>
</feature>
<evidence type="ECO:0000256" key="4">
    <source>
        <dbReference type="PROSITE-ProRule" id="PRU00433"/>
    </source>
</evidence>
<name>A0ABX5KWT4_9BURK</name>
<keyword evidence="2 4" id="KW-0479">Metal-binding</keyword>
<proteinExistence type="predicted"/>
<organism evidence="6 7">
    <name type="scientific">Paraburkholderia unamae</name>
    <dbReference type="NCBI Taxonomy" id="219649"/>
    <lineage>
        <taxon>Bacteria</taxon>
        <taxon>Pseudomonadati</taxon>
        <taxon>Pseudomonadota</taxon>
        <taxon>Betaproteobacteria</taxon>
        <taxon>Burkholderiales</taxon>
        <taxon>Burkholderiaceae</taxon>
        <taxon>Paraburkholderia</taxon>
    </lineage>
</organism>